<dbReference type="HOGENOM" id="CLU_140176_15_0_6"/>
<dbReference type="Pfam" id="PF05930">
    <property type="entry name" value="Phage_AlpA"/>
    <property type="match status" value="1"/>
</dbReference>
<keyword evidence="2" id="KW-1185">Reference proteome</keyword>
<reference evidence="1 2" key="1">
    <citation type="journal article" date="2011" name="J. Bacteriol.">
        <title>Complete genome sequence of seawater bacterium Glaciecola nitratireducens FR1064T.</title>
        <authorList>
            <person name="Bian F."/>
            <person name="Qin Q.L."/>
            <person name="Xie B.B."/>
            <person name="Shu Y.L."/>
            <person name="Zhang X.Y."/>
            <person name="Yu Y."/>
            <person name="Chen B."/>
            <person name="Chen X.L."/>
            <person name="Zhou B.C."/>
            <person name="Zhang Y.Z."/>
        </authorList>
    </citation>
    <scope>NUCLEOTIDE SEQUENCE [LARGE SCALE GENOMIC DNA]</scope>
    <source>
        <strain evidence="2">JCM 12485 / KCTC 12276 / FR1064</strain>
    </source>
</reference>
<protein>
    <submittedName>
        <fullName evidence="1">Phage transcriptional regulator, AlpA</fullName>
    </submittedName>
</protein>
<organism evidence="1 2">
    <name type="scientific">Glaciecola nitratireducens (strain JCM 12485 / KCTC 12276 / FR1064)</name>
    <dbReference type="NCBI Taxonomy" id="1085623"/>
    <lineage>
        <taxon>Bacteria</taxon>
        <taxon>Pseudomonadati</taxon>
        <taxon>Pseudomonadota</taxon>
        <taxon>Gammaproteobacteria</taxon>
        <taxon>Alteromonadales</taxon>
        <taxon>Alteromonadaceae</taxon>
        <taxon>Brumicola</taxon>
    </lineage>
</organism>
<gene>
    <name evidence="1" type="ordered locus">GNIT_1806</name>
</gene>
<dbReference type="EMBL" id="CP003060">
    <property type="protein sequence ID" value="AEP29916.1"/>
    <property type="molecule type" value="Genomic_DNA"/>
</dbReference>
<sequence>MTTTLEPFLKERVIPLTRILRRKEVLQLCGIGQTHLYDLIKRNEFPRPVNLTGKIVGWVDNEIQDWIDTKIQQRDQ</sequence>
<name>G4QGX1_GLANF</name>
<dbReference type="Gene3D" id="1.10.238.160">
    <property type="match status" value="1"/>
</dbReference>
<dbReference type="InterPro" id="IPR052931">
    <property type="entry name" value="Prophage_regulatory_activator"/>
</dbReference>
<dbReference type="Proteomes" id="UP000009282">
    <property type="component" value="Chromosome"/>
</dbReference>
<proteinExistence type="predicted"/>
<dbReference type="PANTHER" id="PTHR36154:SF3">
    <property type="entry name" value="REGULATORY PROTEIN"/>
    <property type="match status" value="1"/>
</dbReference>
<dbReference type="OrthoDB" id="8455288at2"/>
<accession>G4QGX1</accession>
<dbReference type="AlphaFoldDB" id="G4QGX1"/>
<dbReference type="STRING" id="1085623.GNIT_1806"/>
<dbReference type="PANTHER" id="PTHR36154">
    <property type="entry name" value="DNA-BINDING TRANSCRIPTIONAL ACTIVATOR ALPA"/>
    <property type="match status" value="1"/>
</dbReference>
<dbReference type="eggNOG" id="COG3311">
    <property type="taxonomic scope" value="Bacteria"/>
</dbReference>
<dbReference type="KEGG" id="gni:GNIT_1806"/>
<evidence type="ECO:0000313" key="1">
    <source>
        <dbReference type="EMBL" id="AEP29916.1"/>
    </source>
</evidence>
<dbReference type="RefSeq" id="WP_014108790.1">
    <property type="nucleotide sequence ID" value="NC_016041.1"/>
</dbReference>
<dbReference type="InterPro" id="IPR010260">
    <property type="entry name" value="AlpA"/>
</dbReference>
<evidence type="ECO:0000313" key="2">
    <source>
        <dbReference type="Proteomes" id="UP000009282"/>
    </source>
</evidence>